<dbReference type="InterPro" id="IPR008271">
    <property type="entry name" value="Ser/Thr_kinase_AS"/>
</dbReference>
<dbReference type="GO" id="GO:0005524">
    <property type="term" value="F:ATP binding"/>
    <property type="evidence" value="ECO:0007669"/>
    <property type="project" value="UniProtKB-UniRule"/>
</dbReference>
<gene>
    <name evidence="14" type="ORF">LSAA_3973</name>
</gene>
<dbReference type="PROSITE" id="PS00107">
    <property type="entry name" value="PROTEIN_KINASE_ATP"/>
    <property type="match status" value="1"/>
</dbReference>
<feature type="binding site" evidence="11">
    <location>
        <position position="193"/>
    </location>
    <ligand>
        <name>ATP</name>
        <dbReference type="ChEBI" id="CHEBI:30616"/>
    </ligand>
</feature>
<dbReference type="InterPro" id="IPR050494">
    <property type="entry name" value="Ser_Thr_dual-spec_kinase"/>
</dbReference>
<dbReference type="Gene3D" id="3.30.10.30">
    <property type="entry name" value="DYRK"/>
    <property type="match status" value="1"/>
</dbReference>
<evidence type="ECO:0000256" key="13">
    <source>
        <dbReference type="SAM" id="MobiDB-lite"/>
    </source>
</evidence>
<keyword evidence="6" id="KW-0418">Kinase</keyword>
<comment type="catalytic activity">
    <reaction evidence="10">
        <text>L-tyrosyl-[protein] + ATP = O-phospho-L-tyrosyl-[protein] + ADP + H(+)</text>
        <dbReference type="Rhea" id="RHEA:10596"/>
        <dbReference type="Rhea" id="RHEA-COMP:10136"/>
        <dbReference type="Rhea" id="RHEA-COMP:20101"/>
        <dbReference type="ChEBI" id="CHEBI:15378"/>
        <dbReference type="ChEBI" id="CHEBI:30616"/>
        <dbReference type="ChEBI" id="CHEBI:46858"/>
        <dbReference type="ChEBI" id="CHEBI:61978"/>
        <dbReference type="ChEBI" id="CHEBI:456216"/>
        <dbReference type="EC" id="2.7.12.1"/>
    </reaction>
</comment>
<evidence type="ECO:0000256" key="4">
    <source>
        <dbReference type="ARBA" id="ARBA00022679"/>
    </source>
</evidence>
<evidence type="ECO:0000256" key="3">
    <source>
        <dbReference type="ARBA" id="ARBA00022527"/>
    </source>
</evidence>
<dbReference type="GO" id="GO:0005856">
    <property type="term" value="C:cytoskeleton"/>
    <property type="evidence" value="ECO:0007669"/>
    <property type="project" value="TreeGrafter"/>
</dbReference>
<evidence type="ECO:0000313" key="15">
    <source>
        <dbReference type="Proteomes" id="UP000675881"/>
    </source>
</evidence>
<sequence>MPLSRTRSLLANINGTSSSAANSSANTPNNNCNYVSNYEDDLKETQKTNNIYNNNHNTTNGTANEESVGALDTSITSSSTNTTSNTTKNKPKTNVATPEQVLNLYMNKLSVYEHYEISGYSQIYFIGANAKKLPATLGGPNNSGYDDDQGSYNYIPHDHLAYRYEVLKVIGKGSFGQVVKAYDHKNHCHVALKMVRNEKRFHRQAQEEIRILEHLRIQDKEGTYNLIHMYDHFIFRCHTCITFELLSINLYELIRKNKFQGFSLQLVRKFAHSLLQCLDLLYRSRIIHCDLKPENVLLKQQGRSGIKVIDFGSSCYEQQRVYTYIQSRFYRAPEVILGAKYGTPIDMWSLGCILAELLTGYPLLPATVLSGGTTILKEGDHDVIFIRRCLEWDPSARLTPANALRHSWLRRRLPRPPECKNETTQSHLLQGLLEPQIHPKVLREI</sequence>
<evidence type="ECO:0000256" key="5">
    <source>
        <dbReference type="ARBA" id="ARBA00022741"/>
    </source>
</evidence>
<dbReference type="InterPro" id="IPR042521">
    <property type="entry name" value="DYRK"/>
</dbReference>
<dbReference type="EC" id="2.7.12.1" evidence="2"/>
<dbReference type="GO" id="GO:0005737">
    <property type="term" value="C:cytoplasm"/>
    <property type="evidence" value="ECO:0007669"/>
    <property type="project" value="TreeGrafter"/>
</dbReference>
<comment type="catalytic activity">
    <reaction evidence="8">
        <text>L-seryl-[protein] + ATP = O-phospho-L-seryl-[protein] + ADP + H(+)</text>
        <dbReference type="Rhea" id="RHEA:17989"/>
        <dbReference type="Rhea" id="RHEA-COMP:9863"/>
        <dbReference type="Rhea" id="RHEA-COMP:11604"/>
        <dbReference type="ChEBI" id="CHEBI:15378"/>
        <dbReference type="ChEBI" id="CHEBI:29999"/>
        <dbReference type="ChEBI" id="CHEBI:30616"/>
        <dbReference type="ChEBI" id="CHEBI:83421"/>
        <dbReference type="ChEBI" id="CHEBI:456216"/>
        <dbReference type="EC" id="2.7.12.1"/>
    </reaction>
</comment>
<protein>
    <recommendedName>
        <fullName evidence="2">dual-specificity kinase</fullName>
        <ecNumber evidence="2">2.7.12.1</ecNumber>
    </recommendedName>
</protein>
<dbReference type="SMART" id="SM00220">
    <property type="entry name" value="S_TKc"/>
    <property type="match status" value="1"/>
</dbReference>
<dbReference type="GO" id="GO:0005634">
    <property type="term" value="C:nucleus"/>
    <property type="evidence" value="ECO:0007669"/>
    <property type="project" value="TreeGrafter"/>
</dbReference>
<evidence type="ECO:0000256" key="2">
    <source>
        <dbReference type="ARBA" id="ARBA00013203"/>
    </source>
</evidence>
<keyword evidence="7 11" id="KW-0067">ATP-binding</keyword>
<evidence type="ECO:0000256" key="10">
    <source>
        <dbReference type="ARBA" id="ARBA00051680"/>
    </source>
</evidence>
<keyword evidence="4 14" id="KW-0808">Transferase</keyword>
<dbReference type="Proteomes" id="UP000675881">
    <property type="component" value="Chromosome 13"/>
</dbReference>
<evidence type="ECO:0000256" key="6">
    <source>
        <dbReference type="ARBA" id="ARBA00022777"/>
    </source>
</evidence>
<dbReference type="PANTHER" id="PTHR24058">
    <property type="entry name" value="DUAL SPECIFICITY PROTEIN KINASE"/>
    <property type="match status" value="1"/>
</dbReference>
<dbReference type="InterPro" id="IPR000719">
    <property type="entry name" value="Prot_kinase_dom"/>
</dbReference>
<dbReference type="SUPFAM" id="SSF56112">
    <property type="entry name" value="Protein kinase-like (PK-like)"/>
    <property type="match status" value="1"/>
</dbReference>
<evidence type="ECO:0000313" key="14">
    <source>
        <dbReference type="EMBL" id="CAF2826258.1"/>
    </source>
</evidence>
<dbReference type="OrthoDB" id="9332038at2759"/>
<dbReference type="EMBL" id="HG994592">
    <property type="protein sequence ID" value="CAF2826258.1"/>
    <property type="molecule type" value="Genomic_DNA"/>
</dbReference>
<evidence type="ECO:0000256" key="1">
    <source>
        <dbReference type="ARBA" id="ARBA00008867"/>
    </source>
</evidence>
<organism evidence="14 15">
    <name type="scientific">Lepeophtheirus salmonis</name>
    <name type="common">Salmon louse</name>
    <name type="synonym">Caligus salmonis</name>
    <dbReference type="NCBI Taxonomy" id="72036"/>
    <lineage>
        <taxon>Eukaryota</taxon>
        <taxon>Metazoa</taxon>
        <taxon>Ecdysozoa</taxon>
        <taxon>Arthropoda</taxon>
        <taxon>Crustacea</taxon>
        <taxon>Multicrustacea</taxon>
        <taxon>Hexanauplia</taxon>
        <taxon>Copepoda</taxon>
        <taxon>Siphonostomatoida</taxon>
        <taxon>Caligidae</taxon>
        <taxon>Lepeophtheirus</taxon>
    </lineage>
</organism>
<dbReference type="Gene3D" id="3.30.200.20">
    <property type="entry name" value="Phosphorylase Kinase, domain 1"/>
    <property type="match status" value="1"/>
</dbReference>
<accession>A0A7R8H2G7</accession>
<feature type="region of interest" description="Disordered" evidence="13">
    <location>
        <begin position="71"/>
        <end position="93"/>
    </location>
</feature>
<name>A0A7R8H2G7_LEPSM</name>
<reference evidence="14" key="1">
    <citation type="submission" date="2021-02" db="EMBL/GenBank/DDBJ databases">
        <authorList>
            <person name="Bekaert M."/>
        </authorList>
    </citation>
    <scope>NUCLEOTIDE SEQUENCE</scope>
    <source>
        <strain evidence="14">IoA-00</strain>
    </source>
</reference>
<dbReference type="GO" id="GO:0004712">
    <property type="term" value="F:protein serine/threonine/tyrosine kinase activity"/>
    <property type="evidence" value="ECO:0007669"/>
    <property type="project" value="UniProtKB-EC"/>
</dbReference>
<dbReference type="Gene3D" id="1.10.510.10">
    <property type="entry name" value="Transferase(Phosphotransferase) domain 1"/>
    <property type="match status" value="1"/>
</dbReference>
<dbReference type="AlphaFoldDB" id="A0A7R8H2G7"/>
<evidence type="ECO:0000256" key="12">
    <source>
        <dbReference type="RuleBase" id="RU000304"/>
    </source>
</evidence>
<evidence type="ECO:0000256" key="8">
    <source>
        <dbReference type="ARBA" id="ARBA00049003"/>
    </source>
</evidence>
<evidence type="ECO:0000256" key="9">
    <source>
        <dbReference type="ARBA" id="ARBA00049308"/>
    </source>
</evidence>
<keyword evidence="3 12" id="KW-0723">Serine/threonine-protein kinase</keyword>
<keyword evidence="15" id="KW-1185">Reference proteome</keyword>
<proteinExistence type="inferred from homology"/>
<evidence type="ECO:0000256" key="7">
    <source>
        <dbReference type="ARBA" id="ARBA00022840"/>
    </source>
</evidence>
<dbReference type="PROSITE" id="PS00108">
    <property type="entry name" value="PROTEIN_KINASE_ST"/>
    <property type="match status" value="1"/>
</dbReference>
<dbReference type="InterPro" id="IPR011009">
    <property type="entry name" value="Kinase-like_dom_sf"/>
</dbReference>
<keyword evidence="5 11" id="KW-0547">Nucleotide-binding</keyword>
<evidence type="ECO:0000256" key="11">
    <source>
        <dbReference type="PROSITE-ProRule" id="PRU10141"/>
    </source>
</evidence>
<dbReference type="GO" id="GO:0004674">
    <property type="term" value="F:protein serine/threonine kinase activity"/>
    <property type="evidence" value="ECO:0007669"/>
    <property type="project" value="UniProtKB-KW"/>
</dbReference>
<dbReference type="InterPro" id="IPR017441">
    <property type="entry name" value="Protein_kinase_ATP_BS"/>
</dbReference>
<comment type="similarity">
    <text evidence="1">Belongs to the protein kinase superfamily. CMGC Ser/Thr protein kinase family. MNB/DYRK subfamily.</text>
</comment>
<dbReference type="PANTHER" id="PTHR24058:SF112">
    <property type="entry name" value="DUAL SPECIFICITY TYROSINE-PHOSPHORYLATION-REGULATED KINASE 3 HOMOLOG-RELATED"/>
    <property type="match status" value="1"/>
</dbReference>
<dbReference type="FunFam" id="3.30.200.20:FF:000127">
    <property type="entry name" value="Putative dual specificity tyrosine-phosphorylation-regulated kinase 2"/>
    <property type="match status" value="1"/>
</dbReference>
<dbReference type="Pfam" id="PF00069">
    <property type="entry name" value="Pkinase"/>
    <property type="match status" value="1"/>
</dbReference>
<comment type="catalytic activity">
    <reaction evidence="9">
        <text>L-threonyl-[protein] + ATP = O-phospho-L-threonyl-[protein] + ADP + H(+)</text>
        <dbReference type="Rhea" id="RHEA:46608"/>
        <dbReference type="Rhea" id="RHEA-COMP:11060"/>
        <dbReference type="Rhea" id="RHEA-COMP:11605"/>
        <dbReference type="ChEBI" id="CHEBI:15378"/>
        <dbReference type="ChEBI" id="CHEBI:30013"/>
        <dbReference type="ChEBI" id="CHEBI:30616"/>
        <dbReference type="ChEBI" id="CHEBI:61977"/>
        <dbReference type="ChEBI" id="CHEBI:456216"/>
        <dbReference type="EC" id="2.7.12.1"/>
    </reaction>
</comment>
<feature type="compositionally biased region" description="Low complexity" evidence="13">
    <location>
        <begin position="73"/>
        <end position="93"/>
    </location>
</feature>
<dbReference type="PROSITE" id="PS50011">
    <property type="entry name" value="PROTEIN_KINASE_DOM"/>
    <property type="match status" value="1"/>
</dbReference>